<gene>
    <name evidence="3" type="primary">mfpsA_2</name>
    <name evidence="3" type="ORF">Mal15_35420</name>
</gene>
<proteinExistence type="predicted"/>
<evidence type="ECO:0000259" key="2">
    <source>
        <dbReference type="Pfam" id="PF00534"/>
    </source>
</evidence>
<dbReference type="SUPFAM" id="SSF53756">
    <property type="entry name" value="UDP-Glycosyltransferase/glycogen phosphorylase"/>
    <property type="match status" value="1"/>
</dbReference>
<evidence type="ECO:0000313" key="3">
    <source>
        <dbReference type="EMBL" id="QEF99477.1"/>
    </source>
</evidence>
<sequence length="380" mass="42576">MRVLVNALSVNNQSGRHVLMGHLNQLRGWTEGSHEYVILYHDSNRDIVVDKPGYRWIECPAKTAQWSPRAIWEFQNLNRIVEQTDSDLIFTPAGVSVPGIKAPQVVFCQNPWCLVPELHHEWKDKFKAWMQRRGYRRTMRDASLMVFNSQYMYDAYVKNAGSDARRAMVVYQAIAETTWDAAGRLRKSLLEKNHIVSVSAMAPHKGADVLVRAVRLVRNKVPDVTLTFAGGWPDTSHRTQIEGLVDELGLGDAVTFSGWISDDDLHRLYSRAHVFSLLSRCESFGIPAVEAQSFGTPAIGTDTCAIPEVGGAGGLYSPVDDVETAAANLVKVLTNHGLWEQLSRSAIENAQRFRWSECSRPLLKMFDSVRPDVLDKQGVG</sequence>
<accession>A0A5B9MKJ3</accession>
<dbReference type="CDD" id="cd03809">
    <property type="entry name" value="GT4_MtfB-like"/>
    <property type="match status" value="1"/>
</dbReference>
<name>A0A5B9MKJ3_9BACT</name>
<feature type="domain" description="Glycosyl transferase family 1" evidence="2">
    <location>
        <begin position="191"/>
        <end position="351"/>
    </location>
</feature>
<dbReference type="PANTHER" id="PTHR46401">
    <property type="entry name" value="GLYCOSYLTRANSFERASE WBBK-RELATED"/>
    <property type="match status" value="1"/>
</dbReference>
<keyword evidence="3" id="KW-0328">Glycosyltransferase</keyword>
<dbReference type="EMBL" id="CP036264">
    <property type="protein sequence ID" value="QEF99477.1"/>
    <property type="molecule type" value="Genomic_DNA"/>
</dbReference>
<organism evidence="3 4">
    <name type="scientific">Stieleria maiorica</name>
    <dbReference type="NCBI Taxonomy" id="2795974"/>
    <lineage>
        <taxon>Bacteria</taxon>
        <taxon>Pseudomonadati</taxon>
        <taxon>Planctomycetota</taxon>
        <taxon>Planctomycetia</taxon>
        <taxon>Pirellulales</taxon>
        <taxon>Pirellulaceae</taxon>
        <taxon>Stieleria</taxon>
    </lineage>
</organism>
<dbReference type="InterPro" id="IPR001296">
    <property type="entry name" value="Glyco_trans_1"/>
</dbReference>
<dbReference type="Proteomes" id="UP000321353">
    <property type="component" value="Chromosome"/>
</dbReference>
<evidence type="ECO:0000256" key="1">
    <source>
        <dbReference type="ARBA" id="ARBA00022679"/>
    </source>
</evidence>
<keyword evidence="4" id="KW-1185">Reference proteome</keyword>
<dbReference type="PANTHER" id="PTHR46401:SF2">
    <property type="entry name" value="GLYCOSYLTRANSFERASE WBBK-RELATED"/>
    <property type="match status" value="1"/>
</dbReference>
<dbReference type="RefSeq" id="WP_147868865.1">
    <property type="nucleotide sequence ID" value="NZ_CP036264.1"/>
</dbReference>
<dbReference type="Pfam" id="PF00534">
    <property type="entry name" value="Glycos_transf_1"/>
    <property type="match status" value="1"/>
</dbReference>
<dbReference type="GO" id="GO:0103011">
    <property type="term" value="F:mannosylfructose-phosphate synthase activity"/>
    <property type="evidence" value="ECO:0007669"/>
    <property type="project" value="UniProtKB-EC"/>
</dbReference>
<dbReference type="EC" id="2.4.1.246" evidence="3"/>
<dbReference type="AlphaFoldDB" id="A0A5B9MKJ3"/>
<keyword evidence="1 3" id="KW-0808">Transferase</keyword>
<reference evidence="3 4" key="1">
    <citation type="submission" date="2019-02" db="EMBL/GenBank/DDBJ databases">
        <title>Planctomycetal bacteria perform biofilm scaping via a novel small molecule.</title>
        <authorList>
            <person name="Jeske O."/>
            <person name="Boedeker C."/>
            <person name="Wiegand S."/>
            <person name="Breitling P."/>
            <person name="Kallscheuer N."/>
            <person name="Jogler M."/>
            <person name="Rohde M."/>
            <person name="Petersen J."/>
            <person name="Medema M.H."/>
            <person name="Surup F."/>
            <person name="Jogler C."/>
        </authorList>
    </citation>
    <scope>NUCLEOTIDE SEQUENCE [LARGE SCALE GENOMIC DNA]</scope>
    <source>
        <strain evidence="3 4">Mal15</strain>
    </source>
</reference>
<dbReference type="KEGG" id="smam:Mal15_35420"/>
<protein>
    <submittedName>
        <fullName evidence="3">Mannosylfructose-phosphate synthase</fullName>
        <ecNumber evidence="3">2.4.1.246</ecNumber>
    </submittedName>
</protein>
<dbReference type="Gene3D" id="3.40.50.2000">
    <property type="entry name" value="Glycogen Phosphorylase B"/>
    <property type="match status" value="2"/>
</dbReference>
<evidence type="ECO:0000313" key="4">
    <source>
        <dbReference type="Proteomes" id="UP000321353"/>
    </source>
</evidence>